<sequence length="105" mass="11013">MSEARRRAAIGIFATTADLDAVATRLASQGISRCVSCPIAQAVAEMGPGHDRPALSAATLGDLRLRFPSAVMLRVDLKGAKEEALVAKTLLESAAQSVQLHDLQS</sequence>
<dbReference type="EMBL" id="JAGXTP010000001">
    <property type="protein sequence ID" value="MBS3848843.1"/>
    <property type="molecule type" value="Genomic_DNA"/>
</dbReference>
<evidence type="ECO:0000313" key="2">
    <source>
        <dbReference type="Proteomes" id="UP000678281"/>
    </source>
</evidence>
<name>A0A942I6F1_9HYPH</name>
<dbReference type="AlphaFoldDB" id="A0A942I6F1"/>
<dbReference type="Proteomes" id="UP000678281">
    <property type="component" value="Unassembled WGS sequence"/>
</dbReference>
<keyword evidence="2" id="KW-1185">Reference proteome</keyword>
<evidence type="ECO:0000313" key="1">
    <source>
        <dbReference type="EMBL" id="MBS3848843.1"/>
    </source>
</evidence>
<reference evidence="1" key="1">
    <citation type="submission" date="2021-04" db="EMBL/GenBank/DDBJ databases">
        <title>Devosia litorisediminis sp. nov., isolated from a sand dune.</title>
        <authorList>
            <person name="Park S."/>
            <person name="Yoon J.-H."/>
        </authorList>
    </citation>
    <scope>NUCLEOTIDE SEQUENCE</scope>
    <source>
        <strain evidence="1">BSSL-BM10</strain>
    </source>
</reference>
<comment type="caution">
    <text evidence="1">The sequence shown here is derived from an EMBL/GenBank/DDBJ whole genome shotgun (WGS) entry which is preliminary data.</text>
</comment>
<dbReference type="RefSeq" id="WP_212658358.1">
    <property type="nucleotide sequence ID" value="NZ_JAGXTP010000001.1"/>
</dbReference>
<organism evidence="1 2">
    <name type="scientific">Devosia litorisediminis</name>
    <dbReference type="NCBI Taxonomy" id="2829817"/>
    <lineage>
        <taxon>Bacteria</taxon>
        <taxon>Pseudomonadati</taxon>
        <taxon>Pseudomonadota</taxon>
        <taxon>Alphaproteobacteria</taxon>
        <taxon>Hyphomicrobiales</taxon>
        <taxon>Devosiaceae</taxon>
        <taxon>Devosia</taxon>
    </lineage>
</organism>
<gene>
    <name evidence="1" type="ORF">KD146_09085</name>
</gene>
<protein>
    <submittedName>
        <fullName evidence="1">Uncharacterized protein</fullName>
    </submittedName>
</protein>
<accession>A0A942I6F1</accession>
<proteinExistence type="predicted"/>